<evidence type="ECO:0000313" key="3">
    <source>
        <dbReference type="Proteomes" id="UP000774958"/>
    </source>
</evidence>
<organism evidence="2 3">
    <name type="scientific">Aeromonas schubertii</name>
    <dbReference type="NCBI Taxonomy" id="652"/>
    <lineage>
        <taxon>Bacteria</taxon>
        <taxon>Pseudomonadati</taxon>
        <taxon>Pseudomonadota</taxon>
        <taxon>Gammaproteobacteria</taxon>
        <taxon>Aeromonadales</taxon>
        <taxon>Aeromonadaceae</taxon>
        <taxon>Aeromonas</taxon>
    </lineage>
</organism>
<comment type="caution">
    <text evidence="2">The sequence shown here is derived from an EMBL/GenBank/DDBJ whole genome shotgun (WGS) entry which is preliminary data.</text>
</comment>
<dbReference type="RefSeq" id="WP_224160728.1">
    <property type="nucleotide sequence ID" value="NZ_JAIRBS010000009.1"/>
</dbReference>
<dbReference type="Proteomes" id="UP000774958">
    <property type="component" value="Unassembled WGS sequence"/>
</dbReference>
<evidence type="ECO:0000313" key="2">
    <source>
        <dbReference type="EMBL" id="MBZ6064627.1"/>
    </source>
</evidence>
<keyword evidence="3" id="KW-1185">Reference proteome</keyword>
<protein>
    <submittedName>
        <fullName evidence="2">Fimbrial protein</fullName>
    </submittedName>
</protein>
<reference evidence="2 3" key="1">
    <citation type="submission" date="2021-09" db="EMBL/GenBank/DDBJ databases">
        <title>Aeromonas schubertii isolated from Asian sea bass.</title>
        <authorList>
            <person name="Pinpimai K."/>
        </authorList>
    </citation>
    <scope>NUCLEOTIDE SEQUENCE [LARGE SCALE GENOMIC DNA]</scope>
    <source>
        <strain evidence="2 3">CHULA2021a</strain>
    </source>
</reference>
<sequence length="96" mass="10267">MNIQTALKRTVSLSLLTMAAFAAHADNGTVTFNGYINEAPCSITSDSITCYSGAKRQDLDMTMLQHSGSLATISSQIDYRVSPTNSNVAIVTVSYL</sequence>
<evidence type="ECO:0000256" key="1">
    <source>
        <dbReference type="SAM" id="SignalP"/>
    </source>
</evidence>
<proteinExistence type="predicted"/>
<gene>
    <name evidence="2" type="ORF">LA374_00140</name>
</gene>
<accession>A0ABS7V6B4</accession>
<feature type="chain" id="PRO_5045482881" evidence="1">
    <location>
        <begin position="26"/>
        <end position="96"/>
    </location>
</feature>
<dbReference type="EMBL" id="JAIRBT010000001">
    <property type="protein sequence ID" value="MBZ6064627.1"/>
    <property type="molecule type" value="Genomic_DNA"/>
</dbReference>
<name>A0ABS7V6B4_9GAMM</name>
<feature type="signal peptide" evidence="1">
    <location>
        <begin position="1"/>
        <end position="25"/>
    </location>
</feature>
<keyword evidence="1" id="KW-0732">Signal</keyword>